<dbReference type="InterPro" id="IPR007487">
    <property type="entry name" value="ABC_transpt-TYRBP-like"/>
</dbReference>
<feature type="chain" id="PRO_5038335051" evidence="1">
    <location>
        <begin position="21"/>
        <end position="338"/>
    </location>
</feature>
<keyword evidence="1" id="KW-0732">Signal</keyword>
<reference evidence="2 3" key="1">
    <citation type="submission" date="2018-07" db="EMBL/GenBank/DDBJ databases">
        <title>Genomic Encyclopedia of Type Strains, Phase IV (KMG-IV): sequencing the most valuable type-strain genomes for metagenomic binning, comparative biology and taxonomic classification.</title>
        <authorList>
            <person name="Goeker M."/>
        </authorList>
    </citation>
    <scope>NUCLEOTIDE SEQUENCE [LARGE SCALE GENOMIC DNA]</scope>
    <source>
        <strain evidence="2 3">DSM 25281</strain>
    </source>
</reference>
<dbReference type="SUPFAM" id="SSF53822">
    <property type="entry name" value="Periplasmic binding protein-like I"/>
    <property type="match status" value="1"/>
</dbReference>
<feature type="signal peptide" evidence="1">
    <location>
        <begin position="1"/>
        <end position="20"/>
    </location>
</feature>
<dbReference type="RefSeq" id="WP_114744162.1">
    <property type="nucleotide sequence ID" value="NZ_QQAY01000001.1"/>
</dbReference>
<dbReference type="OrthoDB" id="9776955at2"/>
<dbReference type="AlphaFoldDB" id="A0A370GXI7"/>
<dbReference type="InterPro" id="IPR028082">
    <property type="entry name" value="Peripla_BP_I"/>
</dbReference>
<dbReference type="CDD" id="cd06325">
    <property type="entry name" value="PBP1_ABC_unchar_transporter"/>
    <property type="match status" value="1"/>
</dbReference>
<dbReference type="PANTHER" id="PTHR35271">
    <property type="entry name" value="ABC TRANSPORTER, SUBSTRATE-BINDING LIPOPROTEIN-RELATED"/>
    <property type="match status" value="1"/>
</dbReference>
<protein>
    <submittedName>
        <fullName evidence="2">Putative ABC transport system substrate-binding protein</fullName>
    </submittedName>
</protein>
<keyword evidence="3" id="KW-1185">Reference proteome</keyword>
<sequence length="338" mass="36096">MKHFWKKSLALIFTTSIVLSACGSTESGAPEKSAGGSKEKKMFTIGVTQIVEHPSLDAAFDGFKDAIAESGLKDNVKYAVQNAQGDASANTTIAKNLVSFNVDLIFANSTPSAQAALSSTKKIPIVFTSVTDPVGAELVKSMDQPGNNITGTVDSHPDAIPNTLKFMKEQLNVKNVGLIYNAGEQNSRAQVDNVKKIMDEIGGMKAVEASVATSADVKQAAESLVGKIDAYYIVTDNTVVSAFESVVGVANEQHIPLLAAEFDSVKRGAFAAYGFEYYDIGHEAGEMAAKILKGEKKPSELPVQLPQNLKLVINKKAAKAMGIELKPEWDSMAEYVEN</sequence>
<dbReference type="EMBL" id="QQAY01000001">
    <property type="protein sequence ID" value="RDI47970.1"/>
    <property type="molecule type" value="Genomic_DNA"/>
</dbReference>
<comment type="caution">
    <text evidence="2">The sequence shown here is derived from an EMBL/GenBank/DDBJ whole genome shotgun (WGS) entry which is preliminary data.</text>
</comment>
<accession>A0A370GXI7</accession>
<organism evidence="2 3">
    <name type="scientific">Falsibacillus pallidus</name>
    <dbReference type="NCBI Taxonomy" id="493781"/>
    <lineage>
        <taxon>Bacteria</taxon>
        <taxon>Bacillati</taxon>
        <taxon>Bacillota</taxon>
        <taxon>Bacilli</taxon>
        <taxon>Bacillales</taxon>
        <taxon>Bacillaceae</taxon>
        <taxon>Falsibacillus</taxon>
    </lineage>
</organism>
<dbReference type="Gene3D" id="3.40.50.2300">
    <property type="match status" value="2"/>
</dbReference>
<evidence type="ECO:0000313" key="2">
    <source>
        <dbReference type="EMBL" id="RDI47970.1"/>
    </source>
</evidence>
<name>A0A370GXI7_9BACI</name>
<evidence type="ECO:0000256" key="1">
    <source>
        <dbReference type="SAM" id="SignalP"/>
    </source>
</evidence>
<dbReference type="Pfam" id="PF04392">
    <property type="entry name" value="ABC_sub_bind"/>
    <property type="match status" value="1"/>
</dbReference>
<gene>
    <name evidence="2" type="ORF">DFR59_101637</name>
</gene>
<proteinExistence type="predicted"/>
<dbReference type="PANTHER" id="PTHR35271:SF1">
    <property type="entry name" value="ABC TRANSPORTER, SUBSTRATE-BINDING LIPOPROTEIN"/>
    <property type="match status" value="1"/>
</dbReference>
<evidence type="ECO:0000313" key="3">
    <source>
        <dbReference type="Proteomes" id="UP000255326"/>
    </source>
</evidence>
<dbReference type="Proteomes" id="UP000255326">
    <property type="component" value="Unassembled WGS sequence"/>
</dbReference>
<dbReference type="PROSITE" id="PS51257">
    <property type="entry name" value="PROKAR_LIPOPROTEIN"/>
    <property type="match status" value="1"/>
</dbReference>